<evidence type="ECO:0000256" key="6">
    <source>
        <dbReference type="ARBA" id="ARBA00023136"/>
    </source>
</evidence>
<dbReference type="EMBL" id="CP001124">
    <property type="protein sequence ID" value="ACH40323.2"/>
    <property type="molecule type" value="Genomic_DNA"/>
</dbReference>
<keyword evidence="3" id="KW-0597">Phosphoprotein</keyword>
<dbReference type="InterPro" id="IPR000700">
    <property type="entry name" value="PAS-assoc_C"/>
</dbReference>
<dbReference type="GO" id="GO:0030295">
    <property type="term" value="F:protein kinase activator activity"/>
    <property type="evidence" value="ECO:0007669"/>
    <property type="project" value="TreeGrafter"/>
</dbReference>
<protein>
    <recommendedName>
        <fullName evidence="2">histidine kinase</fullName>
        <ecNumber evidence="2">2.7.13.3</ecNumber>
    </recommendedName>
</protein>
<evidence type="ECO:0000256" key="2">
    <source>
        <dbReference type="ARBA" id="ARBA00012438"/>
    </source>
</evidence>
<dbReference type="GO" id="GO:0000156">
    <property type="term" value="F:phosphorelay response regulator activity"/>
    <property type="evidence" value="ECO:0007669"/>
    <property type="project" value="TreeGrafter"/>
</dbReference>
<keyword evidence="5 11" id="KW-0418">Kinase</keyword>
<dbReference type="CDD" id="cd00130">
    <property type="entry name" value="PAS"/>
    <property type="match status" value="1"/>
</dbReference>
<dbReference type="CDD" id="cd00082">
    <property type="entry name" value="HisKA"/>
    <property type="match status" value="1"/>
</dbReference>
<keyword evidence="7" id="KW-1133">Transmembrane helix</keyword>
<evidence type="ECO:0000259" key="9">
    <source>
        <dbReference type="PROSITE" id="PS50112"/>
    </source>
</evidence>
<proteinExistence type="predicted"/>
<dbReference type="STRING" id="404380.Gbem_3327"/>
<dbReference type="InterPro" id="IPR003661">
    <property type="entry name" value="HisK_dim/P_dom"/>
</dbReference>
<evidence type="ECO:0000259" key="10">
    <source>
        <dbReference type="PROSITE" id="PS50113"/>
    </source>
</evidence>
<dbReference type="PANTHER" id="PTHR42878:SF15">
    <property type="entry name" value="BACTERIOPHYTOCHROME"/>
    <property type="match status" value="1"/>
</dbReference>
<dbReference type="PANTHER" id="PTHR42878">
    <property type="entry name" value="TWO-COMPONENT HISTIDINE KINASE"/>
    <property type="match status" value="1"/>
</dbReference>
<dbReference type="GO" id="GO:0016020">
    <property type="term" value="C:membrane"/>
    <property type="evidence" value="ECO:0007669"/>
    <property type="project" value="UniProtKB-SubCell"/>
</dbReference>
<dbReference type="eggNOG" id="COG4251">
    <property type="taxonomic scope" value="Bacteria"/>
</dbReference>
<dbReference type="Gene3D" id="3.30.565.10">
    <property type="entry name" value="Histidine kinase-like ATPase, C-terminal domain"/>
    <property type="match status" value="1"/>
</dbReference>
<keyword evidence="7" id="KW-0812">Transmembrane</keyword>
<dbReference type="InterPro" id="IPR004358">
    <property type="entry name" value="Sig_transdc_His_kin-like_C"/>
</dbReference>
<dbReference type="PROSITE" id="PS50109">
    <property type="entry name" value="HIS_KIN"/>
    <property type="match status" value="1"/>
</dbReference>
<dbReference type="HOGENOM" id="CLU_000445_114_71_7"/>
<dbReference type="GO" id="GO:0007234">
    <property type="term" value="P:osmosensory signaling via phosphorelay pathway"/>
    <property type="evidence" value="ECO:0007669"/>
    <property type="project" value="TreeGrafter"/>
</dbReference>
<feature type="transmembrane region" description="Helical" evidence="7">
    <location>
        <begin position="106"/>
        <end position="130"/>
    </location>
</feature>
<evidence type="ECO:0000313" key="12">
    <source>
        <dbReference type="Proteomes" id="UP000008825"/>
    </source>
</evidence>
<organism evidence="11 12">
    <name type="scientific">Citrifermentans bemidjiense (strain ATCC BAA-1014 / DSM 16622 / JCM 12645 / Bem)</name>
    <name type="common">Geobacter bemidjiensis</name>
    <dbReference type="NCBI Taxonomy" id="404380"/>
    <lineage>
        <taxon>Bacteria</taxon>
        <taxon>Pseudomonadati</taxon>
        <taxon>Thermodesulfobacteriota</taxon>
        <taxon>Desulfuromonadia</taxon>
        <taxon>Geobacterales</taxon>
        <taxon>Geobacteraceae</taxon>
        <taxon>Citrifermentans</taxon>
    </lineage>
</organism>
<dbReference type="EC" id="2.7.13.3" evidence="2"/>
<dbReference type="RefSeq" id="WP_012531756.1">
    <property type="nucleotide sequence ID" value="NC_011146.1"/>
</dbReference>
<dbReference type="OrthoDB" id="9787818at2"/>
<dbReference type="PROSITE" id="PS50113">
    <property type="entry name" value="PAC"/>
    <property type="match status" value="1"/>
</dbReference>
<accession>B5EAI4</accession>
<keyword evidence="6 7" id="KW-0472">Membrane</keyword>
<dbReference type="AlphaFoldDB" id="B5EAI4"/>
<dbReference type="InterPro" id="IPR036890">
    <property type="entry name" value="HATPase_C_sf"/>
</dbReference>
<dbReference type="SMART" id="SM00091">
    <property type="entry name" value="PAS"/>
    <property type="match status" value="1"/>
</dbReference>
<evidence type="ECO:0000256" key="1">
    <source>
        <dbReference type="ARBA" id="ARBA00000085"/>
    </source>
</evidence>
<evidence type="ECO:0000256" key="3">
    <source>
        <dbReference type="ARBA" id="ARBA00022553"/>
    </source>
</evidence>
<feature type="transmembrane region" description="Helical" evidence="7">
    <location>
        <begin position="142"/>
        <end position="161"/>
    </location>
</feature>
<evidence type="ECO:0000256" key="7">
    <source>
        <dbReference type="SAM" id="Phobius"/>
    </source>
</evidence>
<dbReference type="Pfam" id="PF08448">
    <property type="entry name" value="PAS_4"/>
    <property type="match status" value="1"/>
</dbReference>
<reference evidence="11 12" key="2">
    <citation type="journal article" date="2010" name="BMC Genomics">
        <title>The genome of Geobacter bemidjiensis, exemplar for the subsurface clade of Geobacter species that predominate in Fe(III)-reducing subsurface environments.</title>
        <authorList>
            <person name="Aklujkar M."/>
            <person name="Young N.D."/>
            <person name="Holmes D."/>
            <person name="Chavan M."/>
            <person name="Risso C."/>
            <person name="Kiss H.E."/>
            <person name="Han C.S."/>
            <person name="Land M.L."/>
            <person name="Lovley D.R."/>
        </authorList>
    </citation>
    <scope>NUCLEOTIDE SEQUENCE [LARGE SCALE GENOMIC DNA]</scope>
    <source>
        <strain evidence="12">ATCC BAA-1014 / DSM 16622 / JCM 12645 / Bem</strain>
    </source>
</reference>
<dbReference type="PRINTS" id="PR00344">
    <property type="entry name" value="BCTRLSENSOR"/>
</dbReference>
<feature type="domain" description="PAS" evidence="9">
    <location>
        <begin position="195"/>
        <end position="249"/>
    </location>
</feature>
<keyword evidence="4" id="KW-0808">Transferase</keyword>
<dbReference type="InterPro" id="IPR035965">
    <property type="entry name" value="PAS-like_dom_sf"/>
</dbReference>
<dbReference type="Gene3D" id="1.10.287.130">
    <property type="match status" value="1"/>
</dbReference>
<dbReference type="KEGG" id="gbm:Gbem_3327"/>
<evidence type="ECO:0000256" key="4">
    <source>
        <dbReference type="ARBA" id="ARBA00022679"/>
    </source>
</evidence>
<feature type="transmembrane region" description="Helical" evidence="7">
    <location>
        <begin position="83"/>
        <end position="99"/>
    </location>
</feature>
<name>B5EAI4_CITBB</name>
<evidence type="ECO:0000256" key="5">
    <source>
        <dbReference type="ARBA" id="ARBA00022777"/>
    </source>
</evidence>
<dbReference type="GO" id="GO:0000155">
    <property type="term" value="F:phosphorelay sensor kinase activity"/>
    <property type="evidence" value="ECO:0007669"/>
    <property type="project" value="InterPro"/>
</dbReference>
<evidence type="ECO:0000259" key="8">
    <source>
        <dbReference type="PROSITE" id="PS50109"/>
    </source>
</evidence>
<reference evidence="11 12" key="1">
    <citation type="submission" date="2008-07" db="EMBL/GenBank/DDBJ databases">
        <title>Complete sequence of Geobacter bemidjiensis BEM.</title>
        <authorList>
            <consortium name="US DOE Joint Genome Institute"/>
            <person name="Lucas S."/>
            <person name="Copeland A."/>
            <person name="Lapidus A."/>
            <person name="Glavina del Rio T."/>
            <person name="Dalin E."/>
            <person name="Tice H."/>
            <person name="Bruce D."/>
            <person name="Goodwin L."/>
            <person name="Pitluck S."/>
            <person name="Kiss H."/>
            <person name="Brettin T."/>
            <person name="Detter J.C."/>
            <person name="Han C."/>
            <person name="Kuske C.R."/>
            <person name="Schmutz J."/>
            <person name="Larimer F."/>
            <person name="Land M."/>
            <person name="Hauser L."/>
            <person name="Kyrpides N."/>
            <person name="Lykidis A."/>
            <person name="Lovley D."/>
            <person name="Richardson P."/>
        </authorList>
    </citation>
    <scope>NUCLEOTIDE SEQUENCE [LARGE SCALE GENOMIC DNA]</scope>
    <source>
        <strain evidence="12">ATCC BAA-1014 / DSM 16622 / JCM 12645 / Bem</strain>
    </source>
</reference>
<gene>
    <name evidence="11" type="ordered locus">Gbem_3327</name>
</gene>
<dbReference type="SUPFAM" id="SSF47384">
    <property type="entry name" value="Homodimeric domain of signal transducing histidine kinase"/>
    <property type="match status" value="1"/>
</dbReference>
<dbReference type="NCBIfam" id="TIGR00229">
    <property type="entry name" value="sensory_box"/>
    <property type="match status" value="1"/>
</dbReference>
<dbReference type="InterPro" id="IPR003594">
    <property type="entry name" value="HATPase_dom"/>
</dbReference>
<dbReference type="Proteomes" id="UP000008825">
    <property type="component" value="Chromosome"/>
</dbReference>
<dbReference type="SUPFAM" id="SSF55785">
    <property type="entry name" value="PYP-like sensor domain (PAS domain)"/>
    <property type="match status" value="1"/>
</dbReference>
<dbReference type="FunFam" id="3.30.565.10:FF:000006">
    <property type="entry name" value="Sensor histidine kinase WalK"/>
    <property type="match status" value="1"/>
</dbReference>
<dbReference type="InterPro" id="IPR050351">
    <property type="entry name" value="BphY/WalK/GraS-like"/>
</dbReference>
<sequence length="559" mass="62906">MEMPLFRLLCLLATAICFLVIIPTNYLHHRPAEINAAVFCFGLGTLWLFRRACLGKHHLKTFFFLLLFLLNLVWFPSGGTSGSSGYFFYCLFLYAPIFYRGKTRWLLLVLAVADALVLLAAEIAFPGSVTYYGVAYERSEDLAVGLVMSAFCCSMMLWLLLEQHDREQQRLLSLNQELRMSMDDRACVESSMLQDRELLHAVIDGTTDAVFVKNLQGQYLLFNRAAEVMTGVSAGTALGHDDLAVFSPDVARNAMAKDRLVLDTREPQTLELHTLAPDGEERIFEAIKGPLQDGKGNLIGVFGISRDVTDRRRMAQELRMLNEELELRVVERTARLETAMREQESFSYSVSHDLRGPLRHINSYTAIIEEEFGAELPAEAKRYMDRIRNSSRIMGDLIDDLLELSRIGRLELNKVPVSLSELAGCIGRELLESDPARQAELVIEPGLQAHGDRVLLRQLLENLLDNAWKYSRDRGCAHIEVGKSNWGEQNAFFVRDNGVGFDMTYQDKLFGAFQRLHGSEFEGTGIGLATVKRIVERHGGTVWAQGEVDAGATIYFTLS</sequence>
<feature type="transmembrane region" description="Helical" evidence="7">
    <location>
        <begin position="33"/>
        <end position="49"/>
    </location>
</feature>
<dbReference type="SMART" id="SM00387">
    <property type="entry name" value="HATPase_c"/>
    <property type="match status" value="1"/>
</dbReference>
<comment type="catalytic activity">
    <reaction evidence="1">
        <text>ATP + protein L-histidine = ADP + protein N-phospho-L-histidine.</text>
        <dbReference type="EC" id="2.7.13.3"/>
    </reaction>
</comment>
<evidence type="ECO:0000313" key="11">
    <source>
        <dbReference type="EMBL" id="ACH40323.2"/>
    </source>
</evidence>
<dbReference type="SUPFAM" id="SSF55874">
    <property type="entry name" value="ATPase domain of HSP90 chaperone/DNA topoisomerase II/histidine kinase"/>
    <property type="match status" value="1"/>
</dbReference>
<dbReference type="FunFam" id="1.10.287.130:FF:000070">
    <property type="entry name" value="Histidine kinase sensor protein"/>
    <property type="match status" value="1"/>
</dbReference>
<dbReference type="InterPro" id="IPR013656">
    <property type="entry name" value="PAS_4"/>
</dbReference>
<dbReference type="InterPro" id="IPR036097">
    <property type="entry name" value="HisK_dim/P_sf"/>
</dbReference>
<dbReference type="SMART" id="SM00388">
    <property type="entry name" value="HisKA"/>
    <property type="match status" value="1"/>
</dbReference>
<feature type="transmembrane region" description="Helical" evidence="7">
    <location>
        <begin position="61"/>
        <end position="77"/>
    </location>
</feature>
<dbReference type="InterPro" id="IPR000014">
    <property type="entry name" value="PAS"/>
</dbReference>
<dbReference type="PROSITE" id="PS50112">
    <property type="entry name" value="PAS"/>
    <property type="match status" value="1"/>
</dbReference>
<dbReference type="Gene3D" id="3.30.450.20">
    <property type="entry name" value="PAS domain"/>
    <property type="match status" value="1"/>
</dbReference>
<dbReference type="Pfam" id="PF00512">
    <property type="entry name" value="HisKA"/>
    <property type="match status" value="1"/>
</dbReference>
<feature type="domain" description="PAC" evidence="10">
    <location>
        <begin position="268"/>
        <end position="320"/>
    </location>
</feature>
<dbReference type="InterPro" id="IPR005467">
    <property type="entry name" value="His_kinase_dom"/>
</dbReference>
<feature type="domain" description="Histidine kinase" evidence="8">
    <location>
        <begin position="349"/>
        <end position="559"/>
    </location>
</feature>
<dbReference type="Pfam" id="PF02518">
    <property type="entry name" value="HATPase_c"/>
    <property type="match status" value="1"/>
</dbReference>
<keyword evidence="12" id="KW-1185">Reference proteome</keyword>